<dbReference type="Pfam" id="PF19656">
    <property type="entry name" value="DUF6159"/>
    <property type="match status" value="1"/>
</dbReference>
<keyword evidence="3" id="KW-1185">Reference proteome</keyword>
<keyword evidence="1" id="KW-1133">Transmembrane helix</keyword>
<protein>
    <submittedName>
        <fullName evidence="2">DUF6159 family protein</fullName>
    </submittedName>
</protein>
<evidence type="ECO:0000313" key="3">
    <source>
        <dbReference type="Proteomes" id="UP001595660"/>
    </source>
</evidence>
<feature type="transmembrane region" description="Helical" evidence="1">
    <location>
        <begin position="27"/>
        <end position="53"/>
    </location>
</feature>
<evidence type="ECO:0000256" key="1">
    <source>
        <dbReference type="SAM" id="Phobius"/>
    </source>
</evidence>
<dbReference type="AlphaFoldDB" id="A0ABD5NDW1"/>
<feature type="transmembrane region" description="Helical" evidence="1">
    <location>
        <begin position="224"/>
        <end position="245"/>
    </location>
</feature>
<accession>A0ABD5NDW1</accession>
<comment type="caution">
    <text evidence="2">The sequence shown here is derived from an EMBL/GenBank/DDBJ whole genome shotgun (WGS) entry which is preliminary data.</text>
</comment>
<keyword evidence="1" id="KW-0472">Membrane</keyword>
<feature type="transmembrane region" description="Helical" evidence="1">
    <location>
        <begin position="140"/>
        <end position="166"/>
    </location>
</feature>
<dbReference type="EMBL" id="JBHRWN010000002">
    <property type="protein sequence ID" value="MFC3477199.1"/>
    <property type="molecule type" value="Genomic_DNA"/>
</dbReference>
<organism evidence="2 3">
    <name type="scientific">Halobacterium litoreum</name>
    <dbReference type="NCBI Taxonomy" id="2039234"/>
    <lineage>
        <taxon>Archaea</taxon>
        <taxon>Methanobacteriati</taxon>
        <taxon>Methanobacteriota</taxon>
        <taxon>Stenosarchaea group</taxon>
        <taxon>Halobacteria</taxon>
        <taxon>Halobacteriales</taxon>
        <taxon>Halobacteriaceae</taxon>
        <taxon>Halobacterium</taxon>
    </lineage>
</organism>
<feature type="transmembrane region" description="Helical" evidence="1">
    <location>
        <begin position="113"/>
        <end position="134"/>
    </location>
</feature>
<gene>
    <name evidence="2" type="ORF">ACFOKC_05625</name>
</gene>
<reference evidence="2 3" key="1">
    <citation type="journal article" date="2019" name="Int. J. Syst. Evol. Microbiol.">
        <title>The Global Catalogue of Microorganisms (GCM) 10K type strain sequencing project: providing services to taxonomists for standard genome sequencing and annotation.</title>
        <authorList>
            <consortium name="The Broad Institute Genomics Platform"/>
            <consortium name="The Broad Institute Genome Sequencing Center for Infectious Disease"/>
            <person name="Wu L."/>
            <person name="Ma J."/>
        </authorList>
    </citation>
    <scope>NUCLEOTIDE SEQUENCE [LARGE SCALE GENOMIC DNA]</scope>
    <source>
        <strain evidence="2 3">CGMCC 1.12562</strain>
    </source>
</reference>
<dbReference type="InterPro" id="IPR046157">
    <property type="entry name" value="DUF6159"/>
</dbReference>
<proteinExistence type="predicted"/>
<feature type="transmembrane region" description="Helical" evidence="1">
    <location>
        <begin position="65"/>
        <end position="92"/>
    </location>
</feature>
<dbReference type="GeneID" id="69116876"/>
<sequence>MGLRRRLYTGIRIARDSIDVLRDHPNLLWFPVLAGVAGVAFVALLLGGALGVVPVVGAENVPDAAVWAALAAAYLGTSYVTVLFTAGLMYAAKDALEGRQPSVRGGLRGAWEHKWTLLAWAVVSAVVGLVFRALQESDNIGSVVAGVLLSMSWAVVTYFAVPVVVFEDEGIRGLFGRSVDIVRDTWGESLGAEFGLGFVYALAFLGVAVVAAVVGFVFGVGTAVAVGLPLGVVLFVFAATLNGIAKVALYEYATTDEPPKYFENIDFDVGGDGDRRQTPTGYVRGRI</sequence>
<dbReference type="Proteomes" id="UP001595660">
    <property type="component" value="Unassembled WGS sequence"/>
</dbReference>
<keyword evidence="1" id="KW-0812">Transmembrane</keyword>
<evidence type="ECO:0000313" key="2">
    <source>
        <dbReference type="EMBL" id="MFC3477199.1"/>
    </source>
</evidence>
<feature type="transmembrane region" description="Helical" evidence="1">
    <location>
        <begin position="198"/>
        <end position="218"/>
    </location>
</feature>
<name>A0ABD5NDW1_9EURY</name>
<dbReference type="RefSeq" id="WP_232571668.1">
    <property type="nucleotide sequence ID" value="NZ_CP089466.1"/>
</dbReference>